<organism evidence="1 2">
    <name type="scientific">Blumeria graminis f. sp. tritici</name>
    <dbReference type="NCBI Taxonomy" id="62690"/>
    <lineage>
        <taxon>Eukaryota</taxon>
        <taxon>Fungi</taxon>
        <taxon>Dikarya</taxon>
        <taxon>Ascomycota</taxon>
        <taxon>Pezizomycotina</taxon>
        <taxon>Leotiomycetes</taxon>
        <taxon>Erysiphales</taxon>
        <taxon>Erysiphaceae</taxon>
        <taxon>Blumeria</taxon>
    </lineage>
</organism>
<proteinExistence type="predicted"/>
<evidence type="ECO:0000313" key="1">
    <source>
        <dbReference type="EMBL" id="VDB93278.1"/>
    </source>
</evidence>
<keyword evidence="2" id="KW-1185">Reference proteome</keyword>
<dbReference type="Proteomes" id="UP000324639">
    <property type="component" value="Chromosome Bgt_-09"/>
</dbReference>
<accession>A0A9X9QFE5</accession>
<protein>
    <submittedName>
        <fullName evidence="1">Bgt-50423</fullName>
    </submittedName>
</protein>
<dbReference type="EMBL" id="LR026992">
    <property type="protein sequence ID" value="VDB93278.1"/>
    <property type="molecule type" value="Genomic_DNA"/>
</dbReference>
<reference evidence="1 2" key="1">
    <citation type="submission" date="2018-08" db="EMBL/GenBank/DDBJ databases">
        <authorList>
            <person name="Muller C M."/>
        </authorList>
    </citation>
    <scope>NUCLEOTIDE SEQUENCE [LARGE SCALE GENOMIC DNA]</scope>
</reference>
<gene>
    <name evidence="1" type="ORF">BGT96224V316_LOCUS7032</name>
</gene>
<feature type="non-terminal residue" evidence="1">
    <location>
        <position position="1"/>
    </location>
</feature>
<sequence>NRVRDQLEKLESLVGSQTDIAIHHVEQSKITDERMDRMEITMYEIKTSLKVIKPRNQPSKLAVSESSNPVIRPGKGKAPARLDIYTPVESKNVISKPEPDFFALTPGEKFVKEAWPQTLLAHEINHEAYASIKIKVILDRNFAWIRPILLYFPSSLKFSQLSELP</sequence>
<name>A0A9X9QFE5_BLUGR</name>
<dbReference type="AlphaFoldDB" id="A0A9X9QFE5"/>
<evidence type="ECO:0000313" key="2">
    <source>
        <dbReference type="Proteomes" id="UP000324639"/>
    </source>
</evidence>